<feature type="transmembrane region" description="Helical" evidence="1">
    <location>
        <begin position="144"/>
        <end position="161"/>
    </location>
</feature>
<dbReference type="GO" id="GO:0016020">
    <property type="term" value="C:membrane"/>
    <property type="evidence" value="ECO:0007669"/>
    <property type="project" value="InterPro"/>
</dbReference>
<feature type="transmembrane region" description="Helical" evidence="1">
    <location>
        <begin position="39"/>
        <end position="57"/>
    </location>
</feature>
<proteinExistence type="predicted"/>
<reference evidence="3 4" key="1">
    <citation type="submission" date="2019-07" db="EMBL/GenBank/DDBJ databases">
        <authorList>
            <person name="Zhou L.-Y."/>
        </authorList>
    </citation>
    <scope>NUCLEOTIDE SEQUENCE [LARGE SCALE GENOMIC DNA]</scope>
    <source>
        <strain evidence="3 4">YIM 101269</strain>
    </source>
</reference>
<dbReference type="InterPro" id="IPR000045">
    <property type="entry name" value="Prepilin_IV_endopep_pep"/>
</dbReference>
<organism evidence="3 4">
    <name type="scientific">Tessaracoccus rhinocerotis</name>
    <dbReference type="NCBI Taxonomy" id="1689449"/>
    <lineage>
        <taxon>Bacteria</taxon>
        <taxon>Bacillati</taxon>
        <taxon>Actinomycetota</taxon>
        <taxon>Actinomycetes</taxon>
        <taxon>Propionibacteriales</taxon>
        <taxon>Propionibacteriaceae</taxon>
        <taxon>Tessaracoccus</taxon>
    </lineage>
</organism>
<dbReference type="RefSeq" id="WP_143938732.1">
    <property type="nucleotide sequence ID" value="NZ_VKKG01000005.1"/>
</dbReference>
<evidence type="ECO:0000256" key="1">
    <source>
        <dbReference type="SAM" id="Phobius"/>
    </source>
</evidence>
<sequence>MPIPLVLAVAALCALLAALLTPWLRRELGEEAARLPDRMVVAAAGLLFVGLAVSSAVEGDWSRLGRAALAALALVVGYFVLAFINPAGLGLGDVKFAGVVGGFLGWFGWAHLGAGTLAAFVLNAVVALVVLLARSGGKDTDIPFGPWMVAGAVAAVALLPTQ</sequence>
<gene>
    <name evidence="3" type="ORF">FOJ82_11975</name>
</gene>
<keyword evidence="1" id="KW-0812">Transmembrane</keyword>
<evidence type="ECO:0000313" key="4">
    <source>
        <dbReference type="Proteomes" id="UP000317638"/>
    </source>
</evidence>
<accession>A0A553JXT5</accession>
<dbReference type="AlphaFoldDB" id="A0A553JXT5"/>
<keyword evidence="4" id="KW-1185">Reference proteome</keyword>
<dbReference type="EMBL" id="VKKG01000005">
    <property type="protein sequence ID" value="TRY17268.1"/>
    <property type="molecule type" value="Genomic_DNA"/>
</dbReference>
<feature type="transmembrane region" description="Helical" evidence="1">
    <location>
        <begin position="109"/>
        <end position="132"/>
    </location>
</feature>
<keyword evidence="1" id="KW-1133">Transmembrane helix</keyword>
<dbReference type="GO" id="GO:0004190">
    <property type="term" value="F:aspartic-type endopeptidase activity"/>
    <property type="evidence" value="ECO:0007669"/>
    <property type="project" value="InterPro"/>
</dbReference>
<name>A0A553JXT5_9ACTN</name>
<dbReference type="Pfam" id="PF01478">
    <property type="entry name" value="Peptidase_A24"/>
    <property type="match status" value="1"/>
</dbReference>
<keyword evidence="1" id="KW-0472">Membrane</keyword>
<comment type="caution">
    <text evidence="3">The sequence shown here is derived from an EMBL/GenBank/DDBJ whole genome shotgun (WGS) entry which is preliminary data.</text>
</comment>
<evidence type="ECO:0000259" key="2">
    <source>
        <dbReference type="Pfam" id="PF01478"/>
    </source>
</evidence>
<feature type="transmembrane region" description="Helical" evidence="1">
    <location>
        <begin position="69"/>
        <end position="89"/>
    </location>
</feature>
<feature type="domain" description="Prepilin type IV endopeptidase peptidase" evidence="2">
    <location>
        <begin position="34"/>
        <end position="130"/>
    </location>
</feature>
<dbReference type="Proteomes" id="UP000317638">
    <property type="component" value="Unassembled WGS sequence"/>
</dbReference>
<dbReference type="Gene3D" id="1.20.120.1220">
    <property type="match status" value="1"/>
</dbReference>
<evidence type="ECO:0000313" key="3">
    <source>
        <dbReference type="EMBL" id="TRY17268.1"/>
    </source>
</evidence>
<protein>
    <submittedName>
        <fullName evidence="3">Prepilin peptidase</fullName>
    </submittedName>
</protein>